<comment type="caution">
    <text evidence="1">The sequence shown here is derived from an EMBL/GenBank/DDBJ whole genome shotgun (WGS) entry which is preliminary data.</text>
</comment>
<reference evidence="1 2" key="1">
    <citation type="journal article" date="2018" name="PLoS ONE">
        <title>The draft genome of Kipferlia bialata reveals reductive genome evolution in fornicate parasites.</title>
        <authorList>
            <person name="Tanifuji G."/>
            <person name="Takabayashi S."/>
            <person name="Kume K."/>
            <person name="Takagi M."/>
            <person name="Nakayama T."/>
            <person name="Kamikawa R."/>
            <person name="Inagaki Y."/>
            <person name="Hashimoto T."/>
        </authorList>
    </citation>
    <scope>NUCLEOTIDE SEQUENCE [LARGE SCALE GENOMIC DNA]</scope>
    <source>
        <strain evidence="1">NY0173</strain>
    </source>
</reference>
<sequence>SDPVCYDYDYEMYGVHPVYYVHSVAIDPSATEAVPATSFASVLLVSHATEAMVHPTHIRMDTA</sequence>
<keyword evidence="2" id="KW-1185">Reference proteome</keyword>
<proteinExistence type="predicted"/>
<dbReference type="EMBL" id="BDIP01009056">
    <property type="protein sequence ID" value="GIQ92140.1"/>
    <property type="molecule type" value="Genomic_DNA"/>
</dbReference>
<accession>A0A9K3DD99</accession>
<organism evidence="1 2">
    <name type="scientific">Kipferlia bialata</name>
    <dbReference type="NCBI Taxonomy" id="797122"/>
    <lineage>
        <taxon>Eukaryota</taxon>
        <taxon>Metamonada</taxon>
        <taxon>Carpediemonas-like organisms</taxon>
        <taxon>Kipferlia</taxon>
    </lineage>
</organism>
<gene>
    <name evidence="1" type="ORF">KIPB_015748</name>
</gene>
<evidence type="ECO:0000313" key="2">
    <source>
        <dbReference type="Proteomes" id="UP000265618"/>
    </source>
</evidence>
<dbReference type="AlphaFoldDB" id="A0A9K3DD99"/>
<name>A0A9K3DD99_9EUKA</name>
<evidence type="ECO:0000313" key="1">
    <source>
        <dbReference type="EMBL" id="GIQ92140.1"/>
    </source>
</evidence>
<feature type="non-terminal residue" evidence="1">
    <location>
        <position position="1"/>
    </location>
</feature>
<protein>
    <submittedName>
        <fullName evidence="1">Uncharacterized protein</fullName>
    </submittedName>
</protein>
<dbReference type="Proteomes" id="UP000265618">
    <property type="component" value="Unassembled WGS sequence"/>
</dbReference>
<feature type="non-terminal residue" evidence="1">
    <location>
        <position position="63"/>
    </location>
</feature>